<dbReference type="RefSeq" id="WP_161160710.1">
    <property type="nucleotide sequence ID" value="NZ_WWSR01000013.1"/>
</dbReference>
<name>A0A6N9JKI2_9ACTN</name>
<dbReference type="Proteomes" id="UP000469380">
    <property type="component" value="Unassembled WGS sequence"/>
</dbReference>
<accession>A0A6N9JKI2</accession>
<protein>
    <submittedName>
        <fullName evidence="1">Uncharacterized protein</fullName>
    </submittedName>
</protein>
<comment type="caution">
    <text evidence="1">The sequence shown here is derived from an EMBL/GenBank/DDBJ whole genome shotgun (WGS) entry which is preliminary data.</text>
</comment>
<organism evidence="1 2">
    <name type="scientific">Collinsella aerofaciens</name>
    <dbReference type="NCBI Taxonomy" id="74426"/>
    <lineage>
        <taxon>Bacteria</taxon>
        <taxon>Bacillati</taxon>
        <taxon>Actinomycetota</taxon>
        <taxon>Coriobacteriia</taxon>
        <taxon>Coriobacteriales</taxon>
        <taxon>Coriobacteriaceae</taxon>
        <taxon>Collinsella</taxon>
    </lineage>
</organism>
<reference evidence="1 2" key="1">
    <citation type="journal article" date="2019" name="Nat. Med.">
        <title>A library of human gut bacterial isolates paired with longitudinal multiomics data enables mechanistic microbiome research.</title>
        <authorList>
            <person name="Poyet M."/>
            <person name="Groussin M."/>
            <person name="Gibbons S.M."/>
            <person name="Avila-Pacheco J."/>
            <person name="Jiang X."/>
            <person name="Kearney S.M."/>
            <person name="Perrotta A.R."/>
            <person name="Berdy B."/>
            <person name="Zhao S."/>
            <person name="Lieberman T.D."/>
            <person name="Swanson P.K."/>
            <person name="Smith M."/>
            <person name="Roesemann S."/>
            <person name="Alexander J.E."/>
            <person name="Rich S.A."/>
            <person name="Livny J."/>
            <person name="Vlamakis H."/>
            <person name="Clish C."/>
            <person name="Bullock K."/>
            <person name="Deik A."/>
            <person name="Scott J."/>
            <person name="Pierce K.A."/>
            <person name="Xavier R.J."/>
            <person name="Alm E.J."/>
        </authorList>
    </citation>
    <scope>NUCLEOTIDE SEQUENCE [LARGE SCALE GENOMIC DNA]</scope>
    <source>
        <strain evidence="1 2">BIOML-A20</strain>
    </source>
</reference>
<proteinExistence type="predicted"/>
<evidence type="ECO:0000313" key="2">
    <source>
        <dbReference type="Proteomes" id="UP000469380"/>
    </source>
</evidence>
<sequence length="53" mass="5910">MNESQAVTYKTLIKDASYGEAGPDERIIAAYLDLFNRLKLTEGLCGWEPSRSS</sequence>
<evidence type="ECO:0000313" key="1">
    <source>
        <dbReference type="EMBL" id="MZJ39818.1"/>
    </source>
</evidence>
<dbReference type="AlphaFoldDB" id="A0A6N9JKI2"/>
<dbReference type="EMBL" id="WWSR01000013">
    <property type="protein sequence ID" value="MZJ39818.1"/>
    <property type="molecule type" value="Genomic_DNA"/>
</dbReference>
<gene>
    <name evidence="1" type="ORF">GT464_07655</name>
</gene>